<dbReference type="Proteomes" id="UP000038040">
    <property type="component" value="Unplaced"/>
</dbReference>
<reference evidence="7" key="1">
    <citation type="submission" date="2016-04" db="UniProtKB">
        <authorList>
            <consortium name="WormBaseParasite"/>
        </authorList>
    </citation>
    <scope>IDENTIFICATION</scope>
</reference>
<dbReference type="InterPro" id="IPR016295">
    <property type="entry name" value="Proteasome_beta4"/>
</dbReference>
<name>A0A0N4UF91_DRAME</name>
<evidence type="ECO:0000256" key="2">
    <source>
        <dbReference type="ARBA" id="ARBA00026071"/>
    </source>
</evidence>
<dbReference type="AlphaFoldDB" id="A0A0N4UF91"/>
<dbReference type="InterPro" id="IPR023333">
    <property type="entry name" value="Proteasome_suB-type"/>
</dbReference>
<gene>
    <name evidence="4" type="ORF">DME_LOCUS1029</name>
</gene>
<evidence type="ECO:0000256" key="1">
    <source>
        <dbReference type="ARBA" id="ARBA00023242"/>
    </source>
</evidence>
<proteinExistence type="inferred from homology"/>
<evidence type="ECO:0000256" key="3">
    <source>
        <dbReference type="PIRNR" id="PIRNR001213"/>
    </source>
</evidence>
<dbReference type="InterPro" id="IPR001353">
    <property type="entry name" value="Proteasome_sua/b"/>
</dbReference>
<dbReference type="GO" id="GO:0005634">
    <property type="term" value="C:nucleus"/>
    <property type="evidence" value="ECO:0007669"/>
    <property type="project" value="UniProtKB-SubCell"/>
</dbReference>
<dbReference type="WBParaSite" id="DME_0000609001-mRNA-1">
    <property type="protein sequence ID" value="DME_0000609001-mRNA-1"/>
    <property type="gene ID" value="DME_0000609001"/>
</dbReference>
<accession>A0A0N4UF91</accession>
<evidence type="ECO:0000313" key="5">
    <source>
        <dbReference type="Proteomes" id="UP000038040"/>
    </source>
</evidence>
<dbReference type="Pfam" id="PF00227">
    <property type="entry name" value="Proteasome"/>
    <property type="match status" value="1"/>
</dbReference>
<dbReference type="STRING" id="318479.A0A0N4UF91"/>
<dbReference type="Gene3D" id="3.60.20.10">
    <property type="entry name" value="Glutamine Phosphoribosylpyrophosphate, subunit 1, domain 1"/>
    <property type="match status" value="1"/>
</dbReference>
<dbReference type="GO" id="GO:0005737">
    <property type="term" value="C:cytoplasm"/>
    <property type="evidence" value="ECO:0007669"/>
    <property type="project" value="UniProtKB-SubCell"/>
</dbReference>
<dbReference type="InterPro" id="IPR029055">
    <property type="entry name" value="Ntn_hydrolases_N"/>
</dbReference>
<dbReference type="PANTHER" id="PTHR32194:SF6">
    <property type="entry name" value="PROTEASOME SUBUNIT BETA"/>
    <property type="match status" value="1"/>
</dbReference>
<keyword evidence="3" id="KW-0647">Proteasome</keyword>
<evidence type="ECO:0000313" key="6">
    <source>
        <dbReference type="Proteomes" id="UP000274756"/>
    </source>
</evidence>
<comment type="subcellular location">
    <subcellularLocation>
        <location evidence="3">Cytoplasm</location>
    </subcellularLocation>
    <subcellularLocation>
        <location evidence="3">Nucleus</location>
    </subcellularLocation>
</comment>
<dbReference type="PIRSF" id="PIRSF001213">
    <property type="entry name" value="Psome_endopept_beta"/>
    <property type="match status" value="1"/>
</dbReference>
<comment type="similarity">
    <text evidence="3">Belongs to the peptidase T1B family.</text>
</comment>
<protein>
    <recommendedName>
        <fullName evidence="3">Proteasome subunit beta</fullName>
    </recommendedName>
</protein>
<dbReference type="PANTHER" id="PTHR32194">
    <property type="entry name" value="METALLOPROTEASE TLDD"/>
    <property type="match status" value="1"/>
</dbReference>
<reference evidence="4 6" key="2">
    <citation type="submission" date="2018-11" db="EMBL/GenBank/DDBJ databases">
        <authorList>
            <consortium name="Pathogen Informatics"/>
        </authorList>
    </citation>
    <scope>NUCLEOTIDE SEQUENCE [LARGE SCALE GENOMIC DNA]</scope>
</reference>
<keyword evidence="6" id="KW-1185">Reference proteome</keyword>
<sequence>MLLVSNIYSNPTCTGTTVVAIAYKDGVAIMTDRLVSYGKMARYRHFCRQYRVNSRVVVAFGGDHADFQWLQNLIERQTFRLKAHDPTAELSPRMLHGYLTSLMYIRRTKLNPLWNILVVAGMQMQNDQFEPFIGVVNQRGVAYSTKSVATGLGAWLLNEMVENELRQNGEKLTTISLLRKSLELSFYSDCTTSNEFDISIVDNEGVKLRKPETIVGNWDIAEYRCDYD</sequence>
<dbReference type="Proteomes" id="UP000274756">
    <property type="component" value="Unassembled WGS sequence"/>
</dbReference>
<keyword evidence="3" id="KW-0963">Cytoplasm</keyword>
<dbReference type="OrthoDB" id="7854943at2759"/>
<dbReference type="GO" id="GO:0051603">
    <property type="term" value="P:proteolysis involved in protein catabolic process"/>
    <property type="evidence" value="ECO:0007669"/>
    <property type="project" value="InterPro"/>
</dbReference>
<dbReference type="SUPFAM" id="SSF56235">
    <property type="entry name" value="N-terminal nucleophile aminohydrolases (Ntn hydrolases)"/>
    <property type="match status" value="1"/>
</dbReference>
<dbReference type="GO" id="GO:0019774">
    <property type="term" value="C:proteasome core complex, beta-subunit complex"/>
    <property type="evidence" value="ECO:0007669"/>
    <property type="project" value="UniProtKB-UniRule"/>
</dbReference>
<comment type="subunit">
    <text evidence="2">The 26S proteasome consists of a 20S proteasome core and two 19S regulatory subunits. The 20S proteasome core is composed of 28 subunits that are arranged in four stacked rings, resulting in a barrel-shaped structure. The two end rings are each formed by seven alpha subunits, and the two central rings are each formed by seven beta subunits. The catalytic chamber with the active sites is on the inside of the barrel.</text>
</comment>
<organism evidence="5 7">
    <name type="scientific">Dracunculus medinensis</name>
    <name type="common">Guinea worm</name>
    <dbReference type="NCBI Taxonomy" id="318479"/>
    <lineage>
        <taxon>Eukaryota</taxon>
        <taxon>Metazoa</taxon>
        <taxon>Ecdysozoa</taxon>
        <taxon>Nematoda</taxon>
        <taxon>Chromadorea</taxon>
        <taxon>Rhabditida</taxon>
        <taxon>Spirurina</taxon>
        <taxon>Dracunculoidea</taxon>
        <taxon>Dracunculidae</taxon>
        <taxon>Dracunculus</taxon>
    </lineage>
</organism>
<evidence type="ECO:0000313" key="7">
    <source>
        <dbReference type="WBParaSite" id="DME_0000609001-mRNA-1"/>
    </source>
</evidence>
<keyword evidence="1 3" id="KW-0539">Nucleus</keyword>
<comment type="function">
    <text evidence="3">Non-catalytic component of the proteasome.</text>
</comment>
<evidence type="ECO:0000313" key="4">
    <source>
        <dbReference type="EMBL" id="VDN51056.1"/>
    </source>
</evidence>
<dbReference type="EMBL" id="UYYG01000012">
    <property type="protein sequence ID" value="VDN51056.1"/>
    <property type="molecule type" value="Genomic_DNA"/>
</dbReference>